<keyword evidence="2" id="KW-0378">Hydrolase</keyword>
<comment type="similarity">
    <text evidence="1">Belongs to the HAD-like hydrolase superfamily. S-2-haloalkanoic acid dehalogenase family.</text>
</comment>
<dbReference type="NCBIfam" id="TIGR01428">
    <property type="entry name" value="HAD_type_II"/>
    <property type="match status" value="1"/>
</dbReference>
<dbReference type="InterPro" id="IPR051540">
    <property type="entry name" value="S-2-haloacid_dehalogenase"/>
</dbReference>
<dbReference type="OrthoDB" id="3256520at2759"/>
<dbReference type="GO" id="GO:0019120">
    <property type="term" value="F:hydrolase activity, acting on acid halide bonds, in C-halide compounds"/>
    <property type="evidence" value="ECO:0007669"/>
    <property type="project" value="InterPro"/>
</dbReference>
<organism evidence="3 4">
    <name type="scientific">Colletotrichum salicis</name>
    <dbReference type="NCBI Taxonomy" id="1209931"/>
    <lineage>
        <taxon>Eukaryota</taxon>
        <taxon>Fungi</taxon>
        <taxon>Dikarya</taxon>
        <taxon>Ascomycota</taxon>
        <taxon>Pezizomycotina</taxon>
        <taxon>Sordariomycetes</taxon>
        <taxon>Hypocreomycetidae</taxon>
        <taxon>Glomerellales</taxon>
        <taxon>Glomerellaceae</taxon>
        <taxon>Colletotrichum</taxon>
        <taxon>Colletotrichum acutatum species complex</taxon>
    </lineage>
</organism>
<dbReference type="STRING" id="1209931.A0A135STC3"/>
<dbReference type="InterPro" id="IPR006439">
    <property type="entry name" value="HAD-SF_hydro_IA"/>
</dbReference>
<dbReference type="InterPro" id="IPR023214">
    <property type="entry name" value="HAD_sf"/>
</dbReference>
<proteinExistence type="inferred from homology"/>
<dbReference type="EMBL" id="JFFI01002245">
    <property type="protein sequence ID" value="KXH39136.1"/>
    <property type="molecule type" value="Genomic_DNA"/>
</dbReference>
<dbReference type="SFLD" id="SFLDS00003">
    <property type="entry name" value="Haloacid_Dehalogenase"/>
    <property type="match status" value="1"/>
</dbReference>
<dbReference type="InterPro" id="IPR006328">
    <property type="entry name" value="2-HAD"/>
</dbReference>
<comment type="caution">
    <text evidence="3">The sequence shown here is derived from an EMBL/GenBank/DDBJ whole genome shotgun (WGS) entry which is preliminary data.</text>
</comment>
<keyword evidence="4" id="KW-1185">Reference proteome</keyword>
<protein>
    <submittedName>
        <fullName evidence="3">Haloacid dehalogenase</fullName>
    </submittedName>
</protein>
<dbReference type="Gene3D" id="3.40.50.1000">
    <property type="entry name" value="HAD superfamily/HAD-like"/>
    <property type="match status" value="1"/>
</dbReference>
<sequence length="252" mass="27916">MAQDKPKTVIAFDLYGTLLSTESIAKQLAELYGDEDEAKTLAAQWRRYQLEYTWRMNSMGSYRSTYRPFSEITRAALKHAVVERKKSPLSKEDKDRLMEAYNGLQAFPDIEPAMRIVEGDDSIDAYVFSNGTDDMVGASISTCPEINQRKSRIFGPGKLVTVEGAGCFKPAPATYRHFAETVGMTGRESDIWLVSSNPFDALGARAAGWRSAWIDRAGTGWVDALGSLIDTEPTIVARGVDEALQRIAELSK</sequence>
<evidence type="ECO:0000256" key="1">
    <source>
        <dbReference type="ARBA" id="ARBA00008106"/>
    </source>
</evidence>
<dbReference type="InterPro" id="IPR036412">
    <property type="entry name" value="HAD-like_sf"/>
</dbReference>
<dbReference type="Proteomes" id="UP000070121">
    <property type="component" value="Unassembled WGS sequence"/>
</dbReference>
<dbReference type="GO" id="GO:0016791">
    <property type="term" value="F:phosphatase activity"/>
    <property type="evidence" value="ECO:0007669"/>
    <property type="project" value="UniProtKB-ARBA"/>
</dbReference>
<dbReference type="AlphaFoldDB" id="A0A135STC3"/>
<gene>
    <name evidence="3" type="ORF">CSAL01_03167</name>
</gene>
<dbReference type="SFLD" id="SFLDG01129">
    <property type="entry name" value="C1.5:_HAD__Beta-PGM__Phosphata"/>
    <property type="match status" value="1"/>
</dbReference>
<evidence type="ECO:0000313" key="3">
    <source>
        <dbReference type="EMBL" id="KXH39136.1"/>
    </source>
</evidence>
<dbReference type="PANTHER" id="PTHR43316:SF3">
    <property type="entry name" value="HALOACID DEHALOGENASE, TYPE II (AFU_ORTHOLOGUE AFUA_2G07750)-RELATED"/>
    <property type="match status" value="1"/>
</dbReference>
<dbReference type="Gene3D" id="1.10.150.240">
    <property type="entry name" value="Putative phosphatase, domain 2"/>
    <property type="match status" value="1"/>
</dbReference>
<dbReference type="PANTHER" id="PTHR43316">
    <property type="entry name" value="HYDROLASE, HALOACID DELAHOGENASE-RELATED"/>
    <property type="match status" value="1"/>
</dbReference>
<evidence type="ECO:0000256" key="2">
    <source>
        <dbReference type="ARBA" id="ARBA00022801"/>
    </source>
</evidence>
<dbReference type="InterPro" id="IPR023198">
    <property type="entry name" value="PGP-like_dom2"/>
</dbReference>
<dbReference type="SUPFAM" id="SSF56784">
    <property type="entry name" value="HAD-like"/>
    <property type="match status" value="1"/>
</dbReference>
<evidence type="ECO:0000313" key="4">
    <source>
        <dbReference type="Proteomes" id="UP000070121"/>
    </source>
</evidence>
<dbReference type="PRINTS" id="PR00413">
    <property type="entry name" value="HADHALOGNASE"/>
</dbReference>
<name>A0A135STC3_9PEZI</name>
<reference evidence="3 4" key="1">
    <citation type="submission" date="2014-02" db="EMBL/GenBank/DDBJ databases">
        <title>The genome sequence of Colletotrichum salicis CBS 607.94.</title>
        <authorList>
            <person name="Baroncelli R."/>
            <person name="Thon M.R."/>
        </authorList>
    </citation>
    <scope>NUCLEOTIDE SEQUENCE [LARGE SCALE GENOMIC DNA]</scope>
    <source>
        <strain evidence="3 4">CBS 607.94</strain>
    </source>
</reference>
<accession>A0A135STC3</accession>
<dbReference type="Pfam" id="PF00702">
    <property type="entry name" value="Hydrolase"/>
    <property type="match status" value="1"/>
</dbReference>